<dbReference type="EMBL" id="CAEX01003602">
    <property type="protein sequence ID" value="CCD19528.1"/>
    <property type="molecule type" value="Genomic_DNA"/>
</dbReference>
<gene>
    <name evidence="2" type="ORF">TvY486_0022250</name>
</gene>
<proteinExistence type="predicted"/>
<evidence type="ECO:0000256" key="1">
    <source>
        <dbReference type="SAM" id="Coils"/>
    </source>
</evidence>
<feature type="coiled-coil region" evidence="1">
    <location>
        <begin position="284"/>
        <end position="318"/>
    </location>
</feature>
<evidence type="ECO:0000313" key="2">
    <source>
        <dbReference type="EMBL" id="CCD19528.1"/>
    </source>
</evidence>
<reference evidence="2 3" key="1">
    <citation type="journal article" date="2012" name="Proc. Natl. Acad. Sci. U.S.A.">
        <title>Antigenic diversity is generated by distinct evolutionary mechanisms in African trypanosome species.</title>
        <authorList>
            <person name="Jackson A.P."/>
            <person name="Berry A."/>
            <person name="Aslett M."/>
            <person name="Allison H.C."/>
            <person name="Burton P."/>
            <person name="Vavrova-Anderson J."/>
            <person name="Brown R."/>
            <person name="Browne H."/>
            <person name="Corton N."/>
            <person name="Hauser H."/>
            <person name="Gamble J."/>
            <person name="Gilderthorp R."/>
            <person name="Marcello L."/>
            <person name="McQuillan J."/>
            <person name="Otto T.D."/>
            <person name="Quail M.A."/>
            <person name="Sanders M.J."/>
            <person name="van Tonder A."/>
            <person name="Ginger M.L."/>
            <person name="Field M.C."/>
            <person name="Barry J.D."/>
            <person name="Hertz-Fowler C."/>
            <person name="Berriman M."/>
        </authorList>
    </citation>
    <scope>NUCLEOTIDE SEQUENCE</scope>
    <source>
        <strain evidence="2 3">Y486</strain>
    </source>
</reference>
<name>F9WPQ1_TRYVY</name>
<organism evidence="2 3">
    <name type="scientific">Trypanosoma vivax (strain Y486)</name>
    <dbReference type="NCBI Taxonomy" id="1055687"/>
    <lineage>
        <taxon>Eukaryota</taxon>
        <taxon>Discoba</taxon>
        <taxon>Euglenozoa</taxon>
        <taxon>Kinetoplastea</taxon>
        <taxon>Metakinetoplastina</taxon>
        <taxon>Trypanosomatida</taxon>
        <taxon>Trypanosomatidae</taxon>
        <taxon>Trypanosoma</taxon>
        <taxon>Duttonella</taxon>
    </lineage>
</organism>
<sequence length="482" mass="54320">MAEVDNVSQDLTEWKNQQVAEWKEEWPKVPVWLENMKNNTGSPSSGRTNIWQYNVTIWDIIKKDCNRVHENKYSDTPVGIAIVNSARLNILRHLDDIANNATTESSIMENGCDTMYKHFRGYVSVINKTEEEKETSVKELCGKFEKEHDTMKNCTVNRTSLEWMEHRFNETVHEMVERMNNSLTQLIEVEKKVLTEVGNMVVSKRDAICNDSTRLKIMNVTLRELENERHSAVFFIHALNTSIARARSEAAKSLSSSEAALEKIAVIEKINGSHTKINQARDGYAEVERTVRQVLEIKAEAEKALNEAVNSRTELDKKSNLESALGTEENHLKTNGDKIIKAFRLLEGGEAKFDNVEKLCSANFTTPSVPIDVANKIITELANVNSSAGLSDTEEKVKGYKKHVERLKTLSTQLNEYNHTINDNATRAVKSAADFEENVKRAEKDAVETVVGEVNNKAKELCAADKKLKSFSAQIGKTTEQG</sequence>
<keyword evidence="3" id="KW-1185">Reference proteome</keyword>
<protein>
    <submittedName>
        <fullName evidence="2">Uncharacterized protein</fullName>
    </submittedName>
</protein>
<accession>F9WPQ1</accession>
<feature type="non-terminal residue" evidence="2">
    <location>
        <position position="482"/>
    </location>
</feature>
<feature type="coiled-coil region" evidence="1">
    <location>
        <begin position="390"/>
        <end position="445"/>
    </location>
</feature>
<dbReference type="AlphaFoldDB" id="F9WPQ1"/>
<keyword evidence="1" id="KW-0175">Coiled coil</keyword>
<dbReference type="Proteomes" id="UP000009027">
    <property type="component" value="Unassembled WGS sequence"/>
</dbReference>
<evidence type="ECO:0000313" key="3">
    <source>
        <dbReference type="Proteomes" id="UP000009027"/>
    </source>
</evidence>